<evidence type="ECO:0000256" key="3">
    <source>
        <dbReference type="PIRSR" id="PIRSR606689-1"/>
    </source>
</evidence>
<dbReference type="AlphaFoldDB" id="A0A1E5RNK5"/>
<evidence type="ECO:0000256" key="2">
    <source>
        <dbReference type="ARBA" id="ARBA00023134"/>
    </source>
</evidence>
<feature type="binding site" evidence="3">
    <location>
        <position position="66"/>
    </location>
    <ligand>
        <name>GTP</name>
        <dbReference type="ChEBI" id="CHEBI:37565"/>
    </ligand>
</feature>
<dbReference type="STRING" id="56408.A0A1E5RNK5"/>
<dbReference type="Gene3D" id="3.40.50.300">
    <property type="entry name" value="P-loop containing nucleotide triphosphate hydrolases"/>
    <property type="match status" value="1"/>
</dbReference>
<dbReference type="SUPFAM" id="SSF52540">
    <property type="entry name" value="P-loop containing nucleoside triphosphate hydrolases"/>
    <property type="match status" value="1"/>
</dbReference>
<comment type="caution">
    <text evidence="5">The sequence shown here is derived from an EMBL/GenBank/DDBJ whole genome shotgun (WGS) entry which is preliminary data.</text>
</comment>
<gene>
    <name evidence="5" type="ORF">AWRI3579_g960</name>
</gene>
<dbReference type="OrthoDB" id="2011769at2759"/>
<evidence type="ECO:0000313" key="5">
    <source>
        <dbReference type="EMBL" id="OEJ88475.1"/>
    </source>
</evidence>
<dbReference type="InterPro" id="IPR027417">
    <property type="entry name" value="P-loop_NTPase"/>
</dbReference>
<dbReference type="PANTHER" id="PTHR45697">
    <property type="entry name" value="ADP-RIBOSYLATION FACTOR-LIKE PROTEIN 2-RELATED"/>
    <property type="match status" value="1"/>
</dbReference>
<dbReference type="GO" id="GO:0005525">
    <property type="term" value="F:GTP binding"/>
    <property type="evidence" value="ECO:0007669"/>
    <property type="project" value="UniProtKB-KW"/>
</dbReference>
<sequence length="212" mass="24159">MISSTIVRQLETLAEERPENALVCNAEKSLSHIQEVQPTVGFSIKNITYANKENYTGVLNIWDIGGQKSLRPFWNNYYDSSVEWFVWCVDASDTSRLAESVSEFRKNIEQCVVYNNNNNSHDVEGQIDKPAETAPLQGMLTNRVLVLLNKVDLTYDDSDSVDHRAQPEMTRLDFWFRNFCIVNLVENCVILPVSGKTGYNIVNSRLPDVLFS</sequence>
<evidence type="ECO:0000256" key="4">
    <source>
        <dbReference type="PIRSR" id="PIRSR606689-2"/>
    </source>
</evidence>
<dbReference type="GO" id="GO:0046872">
    <property type="term" value="F:metal ion binding"/>
    <property type="evidence" value="ECO:0007669"/>
    <property type="project" value="UniProtKB-KW"/>
</dbReference>
<reference evidence="6" key="1">
    <citation type="journal article" date="2016" name="Genome Announc.">
        <title>Genome sequences of three species of Hanseniaspora isolated from spontaneous wine fermentations.</title>
        <authorList>
            <person name="Sternes P.R."/>
            <person name="Lee D."/>
            <person name="Kutyna D.R."/>
            <person name="Borneman A.R."/>
        </authorList>
    </citation>
    <scope>NUCLEOTIDE SEQUENCE [LARGE SCALE GENOMIC DNA]</scope>
    <source>
        <strain evidence="6">AWRI3579</strain>
    </source>
</reference>
<protein>
    <submittedName>
        <fullName evidence="5">ADP-ribosylation factor-like protein 2</fullName>
    </submittedName>
</protein>
<evidence type="ECO:0000313" key="6">
    <source>
        <dbReference type="Proteomes" id="UP000095728"/>
    </source>
</evidence>
<keyword evidence="4" id="KW-0460">Magnesium</keyword>
<dbReference type="Proteomes" id="UP000095728">
    <property type="component" value="Unassembled WGS sequence"/>
</dbReference>
<keyword evidence="6" id="KW-1185">Reference proteome</keyword>
<keyword evidence="1 3" id="KW-0547">Nucleotide-binding</keyword>
<dbReference type="EMBL" id="LPNM01000005">
    <property type="protein sequence ID" value="OEJ88475.1"/>
    <property type="molecule type" value="Genomic_DNA"/>
</dbReference>
<dbReference type="Pfam" id="PF00025">
    <property type="entry name" value="Arf"/>
    <property type="match status" value="1"/>
</dbReference>
<dbReference type="InterPro" id="IPR006689">
    <property type="entry name" value="Small_GTPase_ARF/SAR"/>
</dbReference>
<name>A0A1E5RNK5_9ASCO</name>
<proteinExistence type="predicted"/>
<dbReference type="InParanoid" id="A0A1E5RNK5"/>
<evidence type="ECO:0000256" key="1">
    <source>
        <dbReference type="ARBA" id="ARBA00022741"/>
    </source>
</evidence>
<keyword evidence="4" id="KW-0479">Metal-binding</keyword>
<feature type="binding site" evidence="4">
    <location>
        <position position="39"/>
    </location>
    <ligand>
        <name>Mg(2+)</name>
        <dbReference type="ChEBI" id="CHEBI:18420"/>
    </ligand>
</feature>
<accession>A0A1E5RNK5</accession>
<dbReference type="InterPro" id="IPR044612">
    <property type="entry name" value="ARL2/3"/>
</dbReference>
<dbReference type="PROSITE" id="PS51417">
    <property type="entry name" value="ARF"/>
    <property type="match status" value="1"/>
</dbReference>
<organism evidence="5 6">
    <name type="scientific">Hanseniaspora osmophila</name>
    <dbReference type="NCBI Taxonomy" id="56408"/>
    <lineage>
        <taxon>Eukaryota</taxon>
        <taxon>Fungi</taxon>
        <taxon>Dikarya</taxon>
        <taxon>Ascomycota</taxon>
        <taxon>Saccharomycotina</taxon>
        <taxon>Saccharomycetes</taxon>
        <taxon>Saccharomycodales</taxon>
        <taxon>Saccharomycodaceae</taxon>
        <taxon>Hanseniaspora</taxon>
    </lineage>
</organism>
<keyword evidence="2 3" id="KW-0342">GTP-binding</keyword>
<dbReference type="GO" id="GO:0003924">
    <property type="term" value="F:GTPase activity"/>
    <property type="evidence" value="ECO:0007669"/>
    <property type="project" value="InterPro"/>
</dbReference>